<dbReference type="EMBL" id="LAZR01002411">
    <property type="protein sequence ID" value="KKN30381.1"/>
    <property type="molecule type" value="Genomic_DNA"/>
</dbReference>
<proteinExistence type="predicted"/>
<sequence length="143" mass="16753">MINTLNLDLDWEINVKHRFKGQFLGQHVVSLQIGQPNKKIHAVLNAKNARKLAVELLKFLPDDHDYNPDKFRESLIGRSFKEIWEDEGHSILQNIAHQHGLTWEELHECREDSELVEHARKGEDECCLWLIHDNDKITDVVWG</sequence>
<accession>A0A0F9RZN8</accession>
<name>A0A0F9RZN8_9ZZZZ</name>
<dbReference type="AlphaFoldDB" id="A0A0F9RZN8"/>
<evidence type="ECO:0000313" key="1">
    <source>
        <dbReference type="EMBL" id="KKN30381.1"/>
    </source>
</evidence>
<organism evidence="1">
    <name type="scientific">marine sediment metagenome</name>
    <dbReference type="NCBI Taxonomy" id="412755"/>
    <lineage>
        <taxon>unclassified sequences</taxon>
        <taxon>metagenomes</taxon>
        <taxon>ecological metagenomes</taxon>
    </lineage>
</organism>
<reference evidence="1" key="1">
    <citation type="journal article" date="2015" name="Nature">
        <title>Complex archaea that bridge the gap between prokaryotes and eukaryotes.</title>
        <authorList>
            <person name="Spang A."/>
            <person name="Saw J.H."/>
            <person name="Jorgensen S.L."/>
            <person name="Zaremba-Niedzwiedzka K."/>
            <person name="Martijn J."/>
            <person name="Lind A.E."/>
            <person name="van Eijk R."/>
            <person name="Schleper C."/>
            <person name="Guy L."/>
            <person name="Ettema T.J."/>
        </authorList>
    </citation>
    <scope>NUCLEOTIDE SEQUENCE</scope>
</reference>
<gene>
    <name evidence="1" type="ORF">LCGC14_0834540</name>
</gene>
<protein>
    <submittedName>
        <fullName evidence="1">Uncharacterized protein</fullName>
    </submittedName>
</protein>
<comment type="caution">
    <text evidence="1">The sequence shown here is derived from an EMBL/GenBank/DDBJ whole genome shotgun (WGS) entry which is preliminary data.</text>
</comment>